<feature type="transmembrane region" description="Helical" evidence="3">
    <location>
        <begin position="75"/>
        <end position="94"/>
    </location>
</feature>
<reference evidence="5" key="1">
    <citation type="submission" date="2022-04" db="EMBL/GenBank/DDBJ databases">
        <title>Carnegiea gigantea Genome sequencing and assembly v2.</title>
        <authorList>
            <person name="Copetti D."/>
            <person name="Sanderson M.J."/>
            <person name="Burquez A."/>
            <person name="Wojciechowski M.F."/>
        </authorList>
    </citation>
    <scope>NUCLEOTIDE SEQUENCE</scope>
    <source>
        <strain evidence="5">SGP5-SGP5p</strain>
        <tissue evidence="5">Aerial part</tissue>
    </source>
</reference>
<keyword evidence="1" id="KW-1278">Translocase</keyword>
<name>A0A9Q1QCG0_9CARY</name>
<dbReference type="PANTHER" id="PTHR43507:SF21">
    <property type="entry name" value="NAD(P)H-QUINONE OXIDOREDUCTASE CHAIN 4, CHLOROPLASTIC"/>
    <property type="match status" value="1"/>
</dbReference>
<dbReference type="GO" id="GO:0003954">
    <property type="term" value="F:NADH dehydrogenase activity"/>
    <property type="evidence" value="ECO:0007669"/>
    <property type="project" value="TreeGrafter"/>
</dbReference>
<keyword evidence="3" id="KW-0812">Transmembrane</keyword>
<evidence type="ECO:0000256" key="1">
    <source>
        <dbReference type="ARBA" id="ARBA00022967"/>
    </source>
</evidence>
<comment type="caution">
    <text evidence="5">The sequence shown here is derived from an EMBL/GenBank/DDBJ whole genome shotgun (WGS) entry which is preliminary data.</text>
</comment>
<keyword evidence="3" id="KW-1133">Transmembrane helix</keyword>
<organism evidence="5 6">
    <name type="scientific">Carnegiea gigantea</name>
    <dbReference type="NCBI Taxonomy" id="171969"/>
    <lineage>
        <taxon>Eukaryota</taxon>
        <taxon>Viridiplantae</taxon>
        <taxon>Streptophyta</taxon>
        <taxon>Embryophyta</taxon>
        <taxon>Tracheophyta</taxon>
        <taxon>Spermatophyta</taxon>
        <taxon>Magnoliopsida</taxon>
        <taxon>eudicotyledons</taxon>
        <taxon>Gunneridae</taxon>
        <taxon>Pentapetalae</taxon>
        <taxon>Caryophyllales</taxon>
        <taxon>Cactineae</taxon>
        <taxon>Cactaceae</taxon>
        <taxon>Cactoideae</taxon>
        <taxon>Echinocereeae</taxon>
        <taxon>Carnegiea</taxon>
    </lineage>
</organism>
<protein>
    <recommendedName>
        <fullName evidence="4">NADH:quinone oxidoreductase/Mrp antiporter transmembrane domain-containing protein</fullName>
    </recommendedName>
</protein>
<evidence type="ECO:0000256" key="2">
    <source>
        <dbReference type="ARBA" id="ARBA00023027"/>
    </source>
</evidence>
<feature type="transmembrane region" description="Helical" evidence="3">
    <location>
        <begin position="50"/>
        <end position="69"/>
    </location>
</feature>
<dbReference type="Pfam" id="PF00361">
    <property type="entry name" value="Proton_antipo_M"/>
    <property type="match status" value="1"/>
</dbReference>
<dbReference type="InterPro" id="IPR001750">
    <property type="entry name" value="ND/Mrp_TM"/>
</dbReference>
<dbReference type="GO" id="GO:0048039">
    <property type="term" value="F:ubiquinone binding"/>
    <property type="evidence" value="ECO:0007669"/>
    <property type="project" value="TreeGrafter"/>
</dbReference>
<dbReference type="PANTHER" id="PTHR43507">
    <property type="entry name" value="NADH-UBIQUINONE OXIDOREDUCTASE CHAIN 4"/>
    <property type="match status" value="1"/>
</dbReference>
<feature type="transmembrane region" description="Helical" evidence="3">
    <location>
        <begin position="101"/>
        <end position="120"/>
    </location>
</feature>
<dbReference type="InterPro" id="IPR003918">
    <property type="entry name" value="NADH_UbQ_OxRdtase"/>
</dbReference>
<sequence length="226" mass="25540">MGAYELFRINMELLSHAHFRFSPWLIIMGIIQIIYVVSTSLGQRSFKKRIAYSSVSHIGFIIVGISSITDTGLNRAILQIISHGFVGAALFFLVRTSDDRICLVYLDEMGGIAIPMPKIFTLFNSFSLAFLALAGMSGFIAKLIVSCGIITAQKYLLLTKIFIILGMAIGMILTPIYPLSMLRQMFHGYIRYWHLPKLRSLTIDGEDGSYFIQFFLIDSFPFHFIK</sequence>
<dbReference type="AlphaFoldDB" id="A0A9Q1QCG0"/>
<dbReference type="GO" id="GO:0008137">
    <property type="term" value="F:NADH dehydrogenase (ubiquinone) activity"/>
    <property type="evidence" value="ECO:0007669"/>
    <property type="project" value="InterPro"/>
</dbReference>
<dbReference type="EMBL" id="JAKOGI010000316">
    <property type="protein sequence ID" value="KAJ8437158.1"/>
    <property type="molecule type" value="Genomic_DNA"/>
</dbReference>
<evidence type="ECO:0000313" key="5">
    <source>
        <dbReference type="EMBL" id="KAJ8437158.1"/>
    </source>
</evidence>
<feature type="transmembrane region" description="Helical" evidence="3">
    <location>
        <begin position="21"/>
        <end position="38"/>
    </location>
</feature>
<evidence type="ECO:0000313" key="6">
    <source>
        <dbReference type="Proteomes" id="UP001153076"/>
    </source>
</evidence>
<keyword evidence="3" id="KW-0472">Membrane</keyword>
<dbReference type="OrthoDB" id="564260at2759"/>
<feature type="transmembrane region" description="Helical" evidence="3">
    <location>
        <begin position="157"/>
        <end position="177"/>
    </location>
</feature>
<dbReference type="GO" id="GO:0042773">
    <property type="term" value="P:ATP synthesis coupled electron transport"/>
    <property type="evidence" value="ECO:0007669"/>
    <property type="project" value="InterPro"/>
</dbReference>
<keyword evidence="6" id="KW-1185">Reference proteome</keyword>
<dbReference type="GO" id="GO:0015990">
    <property type="term" value="P:electron transport coupled proton transport"/>
    <property type="evidence" value="ECO:0007669"/>
    <property type="project" value="TreeGrafter"/>
</dbReference>
<feature type="transmembrane region" description="Helical" evidence="3">
    <location>
        <begin position="126"/>
        <end position="145"/>
    </location>
</feature>
<gene>
    <name evidence="5" type="ORF">Cgig2_016901</name>
</gene>
<evidence type="ECO:0000259" key="4">
    <source>
        <dbReference type="Pfam" id="PF00361"/>
    </source>
</evidence>
<evidence type="ECO:0000256" key="3">
    <source>
        <dbReference type="SAM" id="Phobius"/>
    </source>
</evidence>
<dbReference type="Proteomes" id="UP001153076">
    <property type="component" value="Unassembled WGS sequence"/>
</dbReference>
<accession>A0A9Q1QCG0</accession>
<feature type="domain" description="NADH:quinone oxidoreductase/Mrp antiporter transmembrane" evidence="4">
    <location>
        <begin position="1"/>
        <end position="160"/>
    </location>
</feature>
<proteinExistence type="predicted"/>
<dbReference type="GO" id="GO:0009507">
    <property type="term" value="C:chloroplast"/>
    <property type="evidence" value="ECO:0007669"/>
    <property type="project" value="TreeGrafter"/>
</dbReference>
<keyword evidence="2" id="KW-0520">NAD</keyword>